<keyword evidence="3" id="KW-0378">Hydrolase</keyword>
<dbReference type="InterPro" id="IPR002711">
    <property type="entry name" value="HNH"/>
</dbReference>
<dbReference type="Gene3D" id="1.10.30.50">
    <property type="match status" value="1"/>
</dbReference>
<protein>
    <submittedName>
        <fullName evidence="3">HNH endonuclease</fullName>
    </submittedName>
</protein>
<organism evidence="3 4">
    <name type="scientific">Pseudomonas paraeruginosa (strain DSM 24068 / PA7)</name>
    <name type="common">Pseudomonas aeruginosa (strain PA7)</name>
    <dbReference type="NCBI Taxonomy" id="381754"/>
    <lineage>
        <taxon>Bacteria</taxon>
        <taxon>Pseudomonadati</taxon>
        <taxon>Pseudomonadota</taxon>
        <taxon>Gammaproteobacteria</taxon>
        <taxon>Pseudomonadales</taxon>
        <taxon>Pseudomonadaceae</taxon>
        <taxon>Pseudomonas</taxon>
        <taxon>Pseudomonas paraeruginosa</taxon>
    </lineage>
</organism>
<dbReference type="SMART" id="SM00507">
    <property type="entry name" value="HNHc"/>
    <property type="match status" value="1"/>
</dbReference>
<dbReference type="HOGENOM" id="CLU_108879_6_0_6"/>
<keyword evidence="3" id="KW-0540">Nuclease</keyword>
<keyword evidence="3" id="KW-0255">Endonuclease</keyword>
<sequence length="132" mass="14458">MKPPKRKASSTYLPKARSISLSSAAWRRMRNQVLAEEPLCRMCAARGLVVPATDVDHIQDSRADYSDDNSRANLQPLCHECHSLKTARSMGKSVTLGCDVSGLPVDPAHPWNSERSPETAGLKTAPPQLFDC</sequence>
<dbReference type="GO" id="GO:0003676">
    <property type="term" value="F:nucleic acid binding"/>
    <property type="evidence" value="ECO:0007669"/>
    <property type="project" value="InterPro"/>
</dbReference>
<evidence type="ECO:0000256" key="1">
    <source>
        <dbReference type="SAM" id="MobiDB-lite"/>
    </source>
</evidence>
<dbReference type="KEGG" id="pap:PSPA7_5153"/>
<proteinExistence type="predicted"/>
<accession>A6VBQ4</accession>
<dbReference type="InterPro" id="IPR003615">
    <property type="entry name" value="HNH_nuc"/>
</dbReference>
<feature type="region of interest" description="Disordered" evidence="1">
    <location>
        <begin position="107"/>
        <end position="132"/>
    </location>
</feature>
<evidence type="ECO:0000259" key="2">
    <source>
        <dbReference type="SMART" id="SM00507"/>
    </source>
</evidence>
<dbReference type="Proteomes" id="UP000001582">
    <property type="component" value="Chromosome"/>
</dbReference>
<dbReference type="EMBL" id="CP000744">
    <property type="protein sequence ID" value="ABR81497.1"/>
    <property type="molecule type" value="Genomic_DNA"/>
</dbReference>
<evidence type="ECO:0000313" key="4">
    <source>
        <dbReference type="Proteomes" id="UP000001582"/>
    </source>
</evidence>
<evidence type="ECO:0000313" key="3">
    <source>
        <dbReference type="EMBL" id="ABR81497.1"/>
    </source>
</evidence>
<dbReference type="AlphaFoldDB" id="A6VBQ4"/>
<dbReference type="CDD" id="cd00085">
    <property type="entry name" value="HNHc"/>
    <property type="match status" value="1"/>
</dbReference>
<feature type="domain" description="HNH nuclease" evidence="2">
    <location>
        <begin position="28"/>
        <end position="83"/>
    </location>
</feature>
<gene>
    <name evidence="3" type="ordered locus">PSPA7_5153</name>
</gene>
<reference evidence="3 4" key="1">
    <citation type="submission" date="2007-06" db="EMBL/GenBank/DDBJ databases">
        <authorList>
            <person name="Dodson R.J."/>
            <person name="Harkins D."/>
            <person name="Paulsen I.T."/>
        </authorList>
    </citation>
    <scope>NUCLEOTIDE SEQUENCE [LARGE SCALE GENOMIC DNA]</scope>
    <source>
        <strain evidence="3 4">PA7</strain>
    </source>
</reference>
<dbReference type="Pfam" id="PF01844">
    <property type="entry name" value="HNH"/>
    <property type="match status" value="1"/>
</dbReference>
<dbReference type="GO" id="GO:0004519">
    <property type="term" value="F:endonuclease activity"/>
    <property type="evidence" value="ECO:0007669"/>
    <property type="project" value="UniProtKB-KW"/>
</dbReference>
<name>A6VBQ4_PSEP7</name>
<dbReference type="GO" id="GO:0008270">
    <property type="term" value="F:zinc ion binding"/>
    <property type="evidence" value="ECO:0007669"/>
    <property type="project" value="InterPro"/>
</dbReference>
<reference evidence="3 4" key="2">
    <citation type="journal article" date="2010" name="PLoS ONE">
        <title>Complete genome sequence of the multiresistant taxonomic outlier Pseudomonas aeruginosa PA7.</title>
        <authorList>
            <person name="Roy P.H."/>
            <person name="Tetu S.G."/>
            <person name="Larouche A."/>
            <person name="Elbourne L."/>
            <person name="Tremblay S."/>
            <person name="Ren Q."/>
            <person name="Dodson R."/>
            <person name="Harkins D."/>
            <person name="Shay R."/>
            <person name="Watkins K."/>
            <person name="Mahamoud Y."/>
            <person name="Paulsen I.T."/>
        </authorList>
    </citation>
    <scope>NUCLEOTIDE SEQUENCE [LARGE SCALE GENOMIC DNA]</scope>
    <source>
        <strain evidence="3 4">PA7</strain>
    </source>
</reference>